<feature type="domain" description="Fucosyltransferase C-terminal" evidence="4">
    <location>
        <begin position="499"/>
        <end position="608"/>
    </location>
</feature>
<dbReference type="PANTHER" id="PTHR11929:SF194">
    <property type="entry name" value="ALPHA-(1,3)-FUCOSYLTRANSFERASE 10"/>
    <property type="match status" value="1"/>
</dbReference>
<dbReference type="RefSeq" id="WP_073325458.1">
    <property type="nucleotide sequence ID" value="NZ_FQWD01000013.1"/>
</dbReference>
<dbReference type="SUPFAM" id="SSF53756">
    <property type="entry name" value="UDP-Glycosyltransferase/glycogen phosphorylase"/>
    <property type="match status" value="1"/>
</dbReference>
<evidence type="ECO:0000256" key="2">
    <source>
        <dbReference type="ARBA" id="ARBA00022676"/>
    </source>
</evidence>
<dbReference type="STRING" id="634436.SAMN05216361_0120"/>
<name>A0A1M5SXL4_9ALTE</name>
<dbReference type="OrthoDB" id="9791032at2"/>
<evidence type="ECO:0000313" key="5">
    <source>
        <dbReference type="EMBL" id="SHH43242.1"/>
    </source>
</evidence>
<keyword evidence="3 5" id="KW-0808">Transferase</keyword>
<dbReference type="Proteomes" id="UP000184520">
    <property type="component" value="Unassembled WGS sequence"/>
</dbReference>
<proteinExistence type="inferred from homology"/>
<dbReference type="PANTHER" id="PTHR11929">
    <property type="entry name" value="ALPHA- 1,3 -FUCOSYLTRANSFERASE"/>
    <property type="match status" value="1"/>
</dbReference>
<dbReference type="AlphaFoldDB" id="A0A1M5SXL4"/>
<evidence type="ECO:0000313" key="6">
    <source>
        <dbReference type="Proteomes" id="UP000184520"/>
    </source>
</evidence>
<keyword evidence="2 5" id="KW-0328">Glycosyltransferase</keyword>
<evidence type="ECO:0000259" key="4">
    <source>
        <dbReference type="Pfam" id="PF00852"/>
    </source>
</evidence>
<sequence>MGKKTNVVLLGTSNSIKAGSYYKELSNSSNIKIVCDVRVGDVPSAYFLSADKKLAYALMLSDVQYIIIDSMINDVLMTESGVLDLAYIKNSFSNLAELFKSNSNKLPQIILFNICPKAVEFAKVYTDVKIARKSSLLSAGFKVKEIDILYSRSPDFFEESDPLHHSEKCSKAICHQLYASMVDVKREPTLESSFIKYRLQKNYVDLGNLPELKTTGHAGYFESSLTTQPVCIVGKGEELTINFDNAAQLLGLKFIASENAAAVIRMKLGKSTFYIPGSSKYPKPIIRYCPFPQVVYSQECTQVSLSVVASNEIEDKEALLKLPNAKLEESGVNDRFSVSICGLVTDRQEINYRKSVSFVKSSPTLKVAFECFWPGYNPKNDPIFGTLLQRNFNVVYCEDVESADIVIVSWYSPDKSRTARYKELKQSIEGKLIYYSAEHDGAGLEGQGQLDFNIFDHIFSHYVVDNDKHTWLPNYARRHGVNVFSTVNRLYKKNISKKKNGNIQFCYSNDACVFRNELFKALKSGTSVDANGSLFNTTGIKLPREHDKYIEALSEYKFVIACENSSAPGYNTEKIVHALMAGSVPLYWGDPLIGSIWNEDCFINLNQIDMDSCVEAVIQRGDSIYEHFKEKGAIPFPEAEKMERELEGSIFEAFNKLSAS</sequence>
<accession>A0A1M5SXL4</accession>
<dbReference type="InterPro" id="IPR055270">
    <property type="entry name" value="Glyco_tran_10_C"/>
</dbReference>
<dbReference type="InterPro" id="IPR038577">
    <property type="entry name" value="GT10-like_C_sf"/>
</dbReference>
<evidence type="ECO:0000256" key="1">
    <source>
        <dbReference type="ARBA" id="ARBA00008919"/>
    </source>
</evidence>
<reference evidence="6" key="1">
    <citation type="submission" date="2016-11" db="EMBL/GenBank/DDBJ databases">
        <authorList>
            <person name="Varghese N."/>
            <person name="Submissions S."/>
        </authorList>
    </citation>
    <scope>NUCLEOTIDE SEQUENCE [LARGE SCALE GENOMIC DNA]</scope>
    <source>
        <strain evidence="6">CGMCC 1.8995</strain>
    </source>
</reference>
<keyword evidence="6" id="KW-1185">Reference proteome</keyword>
<dbReference type="EMBL" id="FQWD01000013">
    <property type="protein sequence ID" value="SHH43242.1"/>
    <property type="molecule type" value="Genomic_DNA"/>
</dbReference>
<dbReference type="Pfam" id="PF00852">
    <property type="entry name" value="Glyco_transf_10"/>
    <property type="match status" value="1"/>
</dbReference>
<organism evidence="5 6">
    <name type="scientific">Marisediminitalea aggregata</name>
    <dbReference type="NCBI Taxonomy" id="634436"/>
    <lineage>
        <taxon>Bacteria</taxon>
        <taxon>Pseudomonadati</taxon>
        <taxon>Pseudomonadota</taxon>
        <taxon>Gammaproteobacteria</taxon>
        <taxon>Alteromonadales</taxon>
        <taxon>Alteromonadaceae</taxon>
        <taxon>Marisediminitalea</taxon>
    </lineage>
</organism>
<protein>
    <submittedName>
        <fullName evidence="5">Glycosyltransferase family 10 (Fucosyltransferase) C-term</fullName>
    </submittedName>
</protein>
<dbReference type="Gene3D" id="3.40.50.11660">
    <property type="entry name" value="Glycosyl transferase family 10, C-terminal domain"/>
    <property type="match status" value="1"/>
</dbReference>
<gene>
    <name evidence="5" type="ORF">SAMN05216361_0120</name>
</gene>
<dbReference type="GO" id="GO:0046920">
    <property type="term" value="F:alpha-(1-&gt;3)-fucosyltransferase activity"/>
    <property type="evidence" value="ECO:0007669"/>
    <property type="project" value="TreeGrafter"/>
</dbReference>
<evidence type="ECO:0000256" key="3">
    <source>
        <dbReference type="ARBA" id="ARBA00022679"/>
    </source>
</evidence>
<comment type="similarity">
    <text evidence="1">Belongs to the glycosyltransferase 10 family.</text>
</comment>
<dbReference type="GO" id="GO:0016020">
    <property type="term" value="C:membrane"/>
    <property type="evidence" value="ECO:0007669"/>
    <property type="project" value="InterPro"/>
</dbReference>
<dbReference type="InterPro" id="IPR001503">
    <property type="entry name" value="Glyco_trans_10"/>
</dbReference>